<keyword evidence="2" id="KW-1185">Reference proteome</keyword>
<dbReference type="RefSeq" id="WP_335959543.1">
    <property type="nucleotide sequence ID" value="NZ_JAXBLX010000006.1"/>
</dbReference>
<protein>
    <recommendedName>
        <fullName evidence="3">Sporulation protein</fullName>
    </recommendedName>
</protein>
<proteinExistence type="predicted"/>
<dbReference type="EMBL" id="JBHLUX010000036">
    <property type="protein sequence ID" value="MFC0471694.1"/>
    <property type="molecule type" value="Genomic_DNA"/>
</dbReference>
<dbReference type="PROSITE" id="PS51257">
    <property type="entry name" value="PROKAR_LIPOPROTEIN"/>
    <property type="match status" value="1"/>
</dbReference>
<evidence type="ECO:0000313" key="2">
    <source>
        <dbReference type="Proteomes" id="UP001589838"/>
    </source>
</evidence>
<comment type="caution">
    <text evidence="1">The sequence shown here is derived from an EMBL/GenBank/DDBJ whole genome shotgun (WGS) entry which is preliminary data.</text>
</comment>
<sequence>MNKKWLSCVAVGLFLVAGCSDPEPPKAQGKTVQSHEKGSVAYGLLGPGPINYGSLYRQKPTFDHMGEINTGTSFKTLNRERRHLGNDQELIRHIIEDEYGMNAGVVVIAGSHAFVNVTPPAGMDEENKKETMEKLKRALLLEVPSYQLHVSEKNA</sequence>
<dbReference type="Proteomes" id="UP001589838">
    <property type="component" value="Unassembled WGS sequence"/>
</dbReference>
<evidence type="ECO:0008006" key="3">
    <source>
        <dbReference type="Google" id="ProtNLM"/>
    </source>
</evidence>
<evidence type="ECO:0000313" key="1">
    <source>
        <dbReference type="EMBL" id="MFC0471694.1"/>
    </source>
</evidence>
<organism evidence="1 2">
    <name type="scientific">Halalkalibacter kiskunsagensis</name>
    <dbReference type="NCBI Taxonomy" id="1548599"/>
    <lineage>
        <taxon>Bacteria</taxon>
        <taxon>Bacillati</taxon>
        <taxon>Bacillota</taxon>
        <taxon>Bacilli</taxon>
        <taxon>Bacillales</taxon>
        <taxon>Bacillaceae</taxon>
        <taxon>Halalkalibacter</taxon>
    </lineage>
</organism>
<gene>
    <name evidence="1" type="ORF">ACFFHM_14625</name>
</gene>
<reference evidence="1 2" key="1">
    <citation type="submission" date="2024-09" db="EMBL/GenBank/DDBJ databases">
        <authorList>
            <person name="Sun Q."/>
            <person name="Mori K."/>
        </authorList>
    </citation>
    <scope>NUCLEOTIDE SEQUENCE [LARGE SCALE GENOMIC DNA]</scope>
    <source>
        <strain evidence="1 2">NCAIM B.02610</strain>
    </source>
</reference>
<name>A0ABV6KEF7_9BACI</name>
<accession>A0ABV6KEF7</accession>